<feature type="compositionally biased region" description="Basic and acidic residues" evidence="1">
    <location>
        <begin position="21"/>
        <end position="58"/>
    </location>
</feature>
<proteinExistence type="predicted"/>
<accession>A0A835URT2</accession>
<reference evidence="2 3" key="1">
    <citation type="journal article" date="2020" name="Nat. Food">
        <title>A phased Vanilla planifolia genome enables genetic improvement of flavour and production.</title>
        <authorList>
            <person name="Hasing T."/>
            <person name="Tang H."/>
            <person name="Brym M."/>
            <person name="Khazi F."/>
            <person name="Huang T."/>
            <person name="Chambers A.H."/>
        </authorList>
    </citation>
    <scope>NUCLEOTIDE SEQUENCE [LARGE SCALE GENOMIC DNA]</scope>
    <source>
        <tissue evidence="2">Leaf</tissue>
    </source>
</reference>
<evidence type="ECO:0000313" key="2">
    <source>
        <dbReference type="EMBL" id="KAG0471593.1"/>
    </source>
</evidence>
<name>A0A835URT2_VANPL</name>
<dbReference type="EMBL" id="JADCNM010000008">
    <property type="protein sequence ID" value="KAG0471593.1"/>
    <property type="molecule type" value="Genomic_DNA"/>
</dbReference>
<feature type="compositionally biased region" description="Basic and acidic residues" evidence="1">
    <location>
        <begin position="1"/>
        <end position="10"/>
    </location>
</feature>
<comment type="caution">
    <text evidence="2">The sequence shown here is derived from an EMBL/GenBank/DDBJ whole genome shotgun (WGS) entry which is preliminary data.</text>
</comment>
<sequence>MDTADLRADADQDNAMQSQYREVKEKKKEYGREKWEMRTMRQGKDRGRGRSEYYHHLE</sequence>
<evidence type="ECO:0000313" key="3">
    <source>
        <dbReference type="Proteomes" id="UP000639772"/>
    </source>
</evidence>
<feature type="region of interest" description="Disordered" evidence="1">
    <location>
        <begin position="1"/>
        <end position="58"/>
    </location>
</feature>
<gene>
    <name evidence="2" type="ORF">HPP92_016139</name>
</gene>
<protein>
    <submittedName>
        <fullName evidence="2">Uncharacterized protein</fullName>
    </submittedName>
</protein>
<evidence type="ECO:0000256" key="1">
    <source>
        <dbReference type="SAM" id="MobiDB-lite"/>
    </source>
</evidence>
<dbReference type="Proteomes" id="UP000639772">
    <property type="component" value="Unassembled WGS sequence"/>
</dbReference>
<organism evidence="2 3">
    <name type="scientific">Vanilla planifolia</name>
    <name type="common">Vanilla</name>
    <dbReference type="NCBI Taxonomy" id="51239"/>
    <lineage>
        <taxon>Eukaryota</taxon>
        <taxon>Viridiplantae</taxon>
        <taxon>Streptophyta</taxon>
        <taxon>Embryophyta</taxon>
        <taxon>Tracheophyta</taxon>
        <taxon>Spermatophyta</taxon>
        <taxon>Magnoliopsida</taxon>
        <taxon>Liliopsida</taxon>
        <taxon>Asparagales</taxon>
        <taxon>Orchidaceae</taxon>
        <taxon>Vanilloideae</taxon>
        <taxon>Vanilleae</taxon>
        <taxon>Vanilla</taxon>
    </lineage>
</organism>
<dbReference type="AlphaFoldDB" id="A0A835URT2"/>